<dbReference type="Pfam" id="PF13527">
    <property type="entry name" value="Acetyltransf_9"/>
    <property type="match status" value="1"/>
</dbReference>
<evidence type="ECO:0000313" key="1">
    <source>
        <dbReference type="EMBL" id="PYE47618.1"/>
    </source>
</evidence>
<accession>A0A2V4VZS9</accession>
<dbReference type="GO" id="GO:0016740">
    <property type="term" value="F:transferase activity"/>
    <property type="evidence" value="ECO:0007669"/>
    <property type="project" value="UniProtKB-KW"/>
</dbReference>
<reference evidence="1 2" key="1">
    <citation type="submission" date="2018-06" db="EMBL/GenBank/DDBJ databases">
        <title>Genomic Encyclopedia of Type Strains, Phase III (KMG-III): the genomes of soil and plant-associated and newly described type strains.</title>
        <authorList>
            <person name="Whitman W."/>
        </authorList>
    </citation>
    <scope>NUCLEOTIDE SEQUENCE [LARGE SCALE GENOMIC DNA]</scope>
    <source>
        <strain evidence="1 2">CECT 7022</strain>
    </source>
</reference>
<comment type="caution">
    <text evidence="1">The sequence shown here is derived from an EMBL/GenBank/DDBJ whole genome shotgun (WGS) entry which is preliminary data.</text>
</comment>
<keyword evidence="1" id="KW-0808">Transferase</keyword>
<organism evidence="1 2">
    <name type="scientific">Paenibacillus barcinonensis</name>
    <dbReference type="NCBI Taxonomy" id="198119"/>
    <lineage>
        <taxon>Bacteria</taxon>
        <taxon>Bacillati</taxon>
        <taxon>Bacillota</taxon>
        <taxon>Bacilli</taxon>
        <taxon>Bacillales</taxon>
        <taxon>Paenibacillaceae</taxon>
        <taxon>Paenibacillus</taxon>
    </lineage>
</organism>
<dbReference type="Proteomes" id="UP000247790">
    <property type="component" value="Unassembled WGS sequence"/>
</dbReference>
<dbReference type="RefSeq" id="WP_244213913.1">
    <property type="nucleotide sequence ID" value="NZ_CP054614.1"/>
</dbReference>
<dbReference type="SUPFAM" id="SSF55729">
    <property type="entry name" value="Acyl-CoA N-acyltransferases (Nat)"/>
    <property type="match status" value="1"/>
</dbReference>
<gene>
    <name evidence="1" type="ORF">DFQ00_11267</name>
</gene>
<sequence length="89" mass="10333">MQKLLFTKGYRDHDKLRASFFELAANTFGIHFEEWYQQGCWGEGYVPFSYVDGDQVVANVSVNLLELIIHGEKYKAIQIGTVMTHPDYR</sequence>
<evidence type="ECO:0000313" key="2">
    <source>
        <dbReference type="Proteomes" id="UP000247790"/>
    </source>
</evidence>
<name>A0A2V4VZS9_PAEBA</name>
<protein>
    <submittedName>
        <fullName evidence="1">Acetyltransferase (GNAT) family protein</fullName>
    </submittedName>
</protein>
<dbReference type="EMBL" id="QJSW01000012">
    <property type="protein sequence ID" value="PYE47618.1"/>
    <property type="molecule type" value="Genomic_DNA"/>
</dbReference>
<dbReference type="AlphaFoldDB" id="A0A2V4VZS9"/>
<proteinExistence type="predicted"/>
<dbReference type="InterPro" id="IPR016181">
    <property type="entry name" value="Acyl_CoA_acyltransferase"/>
</dbReference>
<dbReference type="Gene3D" id="3.40.630.30">
    <property type="match status" value="1"/>
</dbReference>